<dbReference type="InterPro" id="IPR029044">
    <property type="entry name" value="Nucleotide-diphossugar_trans"/>
</dbReference>
<evidence type="ECO:0000256" key="4">
    <source>
        <dbReference type="ARBA" id="ARBA00048493"/>
    </source>
</evidence>
<dbReference type="PANTHER" id="PTHR43584">
    <property type="entry name" value="NUCLEOTIDYL TRANSFERASE"/>
    <property type="match status" value="1"/>
</dbReference>
<evidence type="ECO:0000313" key="6">
    <source>
        <dbReference type="EMBL" id="GAG00147.1"/>
    </source>
</evidence>
<dbReference type="EMBL" id="BARS01026323">
    <property type="protein sequence ID" value="GAG00147.1"/>
    <property type="molecule type" value="Genomic_DNA"/>
</dbReference>
<accession>X0ULI5</accession>
<reference evidence="6" key="1">
    <citation type="journal article" date="2014" name="Front. Microbiol.">
        <title>High frequency of phylogenetically diverse reductive dehalogenase-homologous genes in deep subseafloor sedimentary metagenomes.</title>
        <authorList>
            <person name="Kawai M."/>
            <person name="Futagami T."/>
            <person name="Toyoda A."/>
            <person name="Takaki Y."/>
            <person name="Nishi S."/>
            <person name="Hori S."/>
            <person name="Arai W."/>
            <person name="Tsubouchi T."/>
            <person name="Morono Y."/>
            <person name="Uchiyama I."/>
            <person name="Ito T."/>
            <person name="Fujiyama A."/>
            <person name="Inagaki F."/>
            <person name="Takami H."/>
        </authorList>
    </citation>
    <scope>NUCLEOTIDE SEQUENCE</scope>
    <source>
        <strain evidence="6">Expedition CK06-06</strain>
    </source>
</reference>
<comment type="caution">
    <text evidence="6">The sequence shown here is derived from an EMBL/GenBank/DDBJ whole genome shotgun (WGS) entry which is preliminary data.</text>
</comment>
<dbReference type="InterPro" id="IPR050065">
    <property type="entry name" value="GlmU-like"/>
</dbReference>
<evidence type="ECO:0000259" key="5">
    <source>
        <dbReference type="Pfam" id="PF00483"/>
    </source>
</evidence>
<evidence type="ECO:0000256" key="3">
    <source>
        <dbReference type="ARBA" id="ARBA00022695"/>
    </source>
</evidence>
<dbReference type="SUPFAM" id="SSF53448">
    <property type="entry name" value="Nucleotide-diphospho-sugar transferases"/>
    <property type="match status" value="1"/>
</dbReference>
<feature type="domain" description="Nucleotidyl transferase" evidence="5">
    <location>
        <begin position="14"/>
        <end position="158"/>
    </location>
</feature>
<protein>
    <recommendedName>
        <fullName evidence="1">UDP-N-acetylglucosamine diphosphorylase</fullName>
        <ecNumber evidence="1">2.7.7.23</ecNumber>
    </recommendedName>
</protein>
<feature type="non-terminal residue" evidence="6">
    <location>
        <position position="1"/>
    </location>
</feature>
<proteinExistence type="predicted"/>
<dbReference type="InterPro" id="IPR005835">
    <property type="entry name" value="NTP_transferase_dom"/>
</dbReference>
<sequence>AKKSIIDYLGEKFIYVEQKKRLGTGHALKCALPKVPRGTKDIFVCYSDDTAFYPPSVIKKLVNFHLKKGQDLTILTIIKKDPTGLGRIIRDRKGRIIGVVEERNATPFQKKIKEINTGCYCFNLKFLKKYLPLIKKDPIKKEYYLTDIVVLAMLNQSKISTLKIKKGEYFQGVNTKAQLLAAEKKMRRRIKIDAK</sequence>
<dbReference type="AlphaFoldDB" id="X0ULI5"/>
<keyword evidence="3" id="KW-0548">Nucleotidyltransferase</keyword>
<organism evidence="6">
    <name type="scientific">marine sediment metagenome</name>
    <dbReference type="NCBI Taxonomy" id="412755"/>
    <lineage>
        <taxon>unclassified sequences</taxon>
        <taxon>metagenomes</taxon>
        <taxon>ecological metagenomes</taxon>
    </lineage>
</organism>
<evidence type="ECO:0000256" key="2">
    <source>
        <dbReference type="ARBA" id="ARBA00022679"/>
    </source>
</evidence>
<keyword evidence="2" id="KW-0808">Transferase</keyword>
<comment type="catalytic activity">
    <reaction evidence="4">
        <text>N-acetyl-alpha-D-glucosamine 1-phosphate + UTP + H(+) = UDP-N-acetyl-alpha-D-glucosamine + diphosphate</text>
        <dbReference type="Rhea" id="RHEA:13509"/>
        <dbReference type="ChEBI" id="CHEBI:15378"/>
        <dbReference type="ChEBI" id="CHEBI:33019"/>
        <dbReference type="ChEBI" id="CHEBI:46398"/>
        <dbReference type="ChEBI" id="CHEBI:57705"/>
        <dbReference type="ChEBI" id="CHEBI:57776"/>
        <dbReference type="EC" id="2.7.7.23"/>
    </reaction>
</comment>
<dbReference type="Pfam" id="PF00483">
    <property type="entry name" value="NTP_transferase"/>
    <property type="match status" value="1"/>
</dbReference>
<dbReference type="GO" id="GO:0003977">
    <property type="term" value="F:UDP-N-acetylglucosamine diphosphorylase activity"/>
    <property type="evidence" value="ECO:0007669"/>
    <property type="project" value="UniProtKB-EC"/>
</dbReference>
<dbReference type="Gene3D" id="3.90.550.10">
    <property type="entry name" value="Spore Coat Polysaccharide Biosynthesis Protein SpsA, Chain A"/>
    <property type="match status" value="1"/>
</dbReference>
<dbReference type="EC" id="2.7.7.23" evidence="1"/>
<gene>
    <name evidence="6" type="ORF">S01H1_41499</name>
</gene>
<name>X0ULI5_9ZZZZ</name>
<evidence type="ECO:0000256" key="1">
    <source>
        <dbReference type="ARBA" id="ARBA00012457"/>
    </source>
</evidence>
<dbReference type="PANTHER" id="PTHR43584:SF3">
    <property type="entry name" value="BIFUNCTIONAL PROTEIN GLMU"/>
    <property type="match status" value="1"/>
</dbReference>